<dbReference type="SUPFAM" id="SSF46689">
    <property type="entry name" value="Homeodomain-like"/>
    <property type="match status" value="1"/>
</dbReference>
<evidence type="ECO:0000259" key="5">
    <source>
        <dbReference type="PROSITE" id="PS50977"/>
    </source>
</evidence>
<feature type="domain" description="HTH tetR-type" evidence="5">
    <location>
        <begin position="22"/>
        <end position="82"/>
    </location>
</feature>
<evidence type="ECO:0000256" key="4">
    <source>
        <dbReference type="PROSITE-ProRule" id="PRU00335"/>
    </source>
</evidence>
<sequence>MSSGVKGSARSYDGSGRLRSSAQRQLRVVEVAGRLLVERGYAATTVADIAEAAQVSVPWLYKAFGPKPKLVKRVYDVLMAGDLDPVPIAERPPFQALAAETDPYAAVQRYADISRDLVSRMGPLAAVLLAAGHSGHGDITAIADTLGRERLWGATAFTDRLAALGALAPGLNVEGARDVVWTLISPEVYRMLVLERGWTDTSYERWLARSLTSALLKAR</sequence>
<dbReference type="PANTHER" id="PTHR30055:SF234">
    <property type="entry name" value="HTH-TYPE TRANSCRIPTIONAL REGULATOR BETI"/>
    <property type="match status" value="1"/>
</dbReference>
<evidence type="ECO:0000256" key="2">
    <source>
        <dbReference type="ARBA" id="ARBA00023125"/>
    </source>
</evidence>
<keyword evidence="7" id="KW-1185">Reference proteome</keyword>
<comment type="caution">
    <text evidence="6">The sequence shown here is derived from an EMBL/GenBank/DDBJ whole genome shotgun (WGS) entry which is preliminary data.</text>
</comment>
<dbReference type="Proteomes" id="UP000623461">
    <property type="component" value="Unassembled WGS sequence"/>
</dbReference>
<dbReference type="Pfam" id="PF00440">
    <property type="entry name" value="TetR_N"/>
    <property type="match status" value="1"/>
</dbReference>
<reference evidence="7" key="1">
    <citation type="journal article" date="2019" name="Int. J. Syst. Evol. Microbiol.">
        <title>The Global Catalogue of Microorganisms (GCM) 10K type strain sequencing project: providing services to taxonomists for standard genome sequencing and annotation.</title>
        <authorList>
            <consortium name="The Broad Institute Genomics Platform"/>
            <consortium name="The Broad Institute Genome Sequencing Center for Infectious Disease"/>
            <person name="Wu L."/>
            <person name="Ma J."/>
        </authorList>
    </citation>
    <scope>NUCLEOTIDE SEQUENCE [LARGE SCALE GENOMIC DNA]</scope>
    <source>
        <strain evidence="7">JCM 1365</strain>
    </source>
</reference>
<keyword evidence="3" id="KW-0804">Transcription</keyword>
<dbReference type="EMBL" id="BMNZ01000001">
    <property type="protein sequence ID" value="GGM85621.1"/>
    <property type="molecule type" value="Genomic_DNA"/>
</dbReference>
<dbReference type="InterPro" id="IPR001647">
    <property type="entry name" value="HTH_TetR"/>
</dbReference>
<dbReference type="PANTHER" id="PTHR30055">
    <property type="entry name" value="HTH-TYPE TRANSCRIPTIONAL REGULATOR RUTR"/>
    <property type="match status" value="1"/>
</dbReference>
<proteinExistence type="predicted"/>
<accession>A0ABQ2HNM4</accession>
<gene>
    <name evidence="6" type="ORF">GCM10009721_07920</name>
</gene>
<dbReference type="Gene3D" id="1.10.357.10">
    <property type="entry name" value="Tetracycline Repressor, domain 2"/>
    <property type="match status" value="1"/>
</dbReference>
<feature type="DNA-binding region" description="H-T-H motif" evidence="4">
    <location>
        <begin position="45"/>
        <end position="64"/>
    </location>
</feature>
<evidence type="ECO:0000256" key="1">
    <source>
        <dbReference type="ARBA" id="ARBA00023015"/>
    </source>
</evidence>
<dbReference type="PROSITE" id="PS50977">
    <property type="entry name" value="HTH_TETR_2"/>
    <property type="match status" value="1"/>
</dbReference>
<dbReference type="InterPro" id="IPR050109">
    <property type="entry name" value="HTH-type_TetR-like_transc_reg"/>
</dbReference>
<name>A0ABQ2HNM4_9MICO</name>
<evidence type="ECO:0000256" key="3">
    <source>
        <dbReference type="ARBA" id="ARBA00023163"/>
    </source>
</evidence>
<dbReference type="RefSeq" id="WP_030145962.1">
    <property type="nucleotide sequence ID" value="NZ_BMNZ01000001.1"/>
</dbReference>
<dbReference type="InterPro" id="IPR009057">
    <property type="entry name" value="Homeodomain-like_sf"/>
</dbReference>
<evidence type="ECO:0000313" key="7">
    <source>
        <dbReference type="Proteomes" id="UP000623461"/>
    </source>
</evidence>
<keyword evidence="2 4" id="KW-0238">DNA-binding</keyword>
<keyword evidence="1" id="KW-0805">Transcription regulation</keyword>
<protein>
    <submittedName>
        <fullName evidence="6">TetR family transcriptional regulator</fullName>
    </submittedName>
</protein>
<evidence type="ECO:0000313" key="6">
    <source>
        <dbReference type="EMBL" id="GGM85621.1"/>
    </source>
</evidence>
<organism evidence="6 7">
    <name type="scientific">Terrabacter tumescens</name>
    <dbReference type="NCBI Taxonomy" id="60443"/>
    <lineage>
        <taxon>Bacteria</taxon>
        <taxon>Bacillati</taxon>
        <taxon>Actinomycetota</taxon>
        <taxon>Actinomycetes</taxon>
        <taxon>Micrococcales</taxon>
        <taxon>Intrasporangiaceae</taxon>
        <taxon>Terrabacter</taxon>
    </lineage>
</organism>